<name>A0A198ABN5_9BACL</name>
<comment type="caution">
    <text evidence="1">The sequence shown here is derived from an EMBL/GenBank/DDBJ whole genome shotgun (WGS) entry which is preliminary data.</text>
</comment>
<dbReference type="STRING" id="1850517.A8708_32005"/>
<evidence type="ECO:0000313" key="2">
    <source>
        <dbReference type="Proteomes" id="UP000078454"/>
    </source>
</evidence>
<keyword evidence="2" id="KW-1185">Reference proteome</keyword>
<organism evidence="1 2">
    <name type="scientific">Paenibacillus oryzisoli</name>
    <dbReference type="NCBI Taxonomy" id="1850517"/>
    <lineage>
        <taxon>Bacteria</taxon>
        <taxon>Bacillati</taxon>
        <taxon>Bacillota</taxon>
        <taxon>Bacilli</taxon>
        <taxon>Bacillales</taxon>
        <taxon>Paenibacillaceae</taxon>
        <taxon>Paenibacillus</taxon>
    </lineage>
</organism>
<reference evidence="1 2" key="1">
    <citation type="submission" date="2016-05" db="EMBL/GenBank/DDBJ databases">
        <title>Paenibacillus sp. 1ZS3-15 nov., isolated from the rhizosphere soil.</title>
        <authorList>
            <person name="Zhang X.X."/>
            <person name="Zhang J."/>
        </authorList>
    </citation>
    <scope>NUCLEOTIDE SEQUENCE [LARGE SCALE GENOMIC DNA]</scope>
    <source>
        <strain evidence="1 2">1ZS3-15</strain>
    </source>
</reference>
<evidence type="ECO:0000313" key="1">
    <source>
        <dbReference type="EMBL" id="OAS18914.1"/>
    </source>
</evidence>
<evidence type="ECO:0008006" key="3">
    <source>
        <dbReference type="Google" id="ProtNLM"/>
    </source>
</evidence>
<dbReference type="EMBL" id="LYPB01000061">
    <property type="protein sequence ID" value="OAS18914.1"/>
    <property type="molecule type" value="Genomic_DNA"/>
</dbReference>
<sequence length="77" mass="8611">MAHILEAHRHISTQMAVVAGELPDSHPEFAGLEMLQKRALQLTQNVTAYLNSLADLEEAIAMQTEILMKEIQVPDEE</sequence>
<gene>
    <name evidence="1" type="ORF">A8708_32005</name>
</gene>
<dbReference type="AlphaFoldDB" id="A0A198ABN5"/>
<proteinExistence type="predicted"/>
<accession>A0A198ABN5</accession>
<protein>
    <recommendedName>
        <fullName evidence="3">Nucleoside-diphosphate sugar epimerase</fullName>
    </recommendedName>
</protein>
<dbReference type="Proteomes" id="UP000078454">
    <property type="component" value="Unassembled WGS sequence"/>
</dbReference>